<evidence type="ECO:0000313" key="2">
    <source>
        <dbReference type="Proteomes" id="UP000307749"/>
    </source>
</evidence>
<dbReference type="STRING" id="993689.GCA_002077135_01550"/>
<name>A0A4S3KTX9_9GAMM</name>
<keyword evidence="2" id="KW-1185">Reference proteome</keyword>
<reference evidence="1 2" key="1">
    <citation type="submission" date="2017-02" db="EMBL/GenBank/DDBJ databases">
        <title>Whole genome sequencing of Metallibacterium scheffleri DSM 24874 (T).</title>
        <authorList>
            <person name="Kumar S."/>
            <person name="Patil P."/>
            <person name="Patil P.B."/>
        </authorList>
    </citation>
    <scope>NUCLEOTIDE SEQUENCE [LARGE SCALE GENOMIC DNA]</scope>
    <source>
        <strain evidence="1 2">DSM 24874</strain>
    </source>
</reference>
<comment type="caution">
    <text evidence="1">The sequence shown here is derived from an EMBL/GenBank/DDBJ whole genome shotgun (WGS) entry which is preliminary data.</text>
</comment>
<proteinExistence type="predicted"/>
<dbReference type="Proteomes" id="UP000307749">
    <property type="component" value="Unassembled WGS sequence"/>
</dbReference>
<dbReference type="EMBL" id="MWQO01000007">
    <property type="protein sequence ID" value="THD11734.1"/>
    <property type="molecule type" value="Genomic_DNA"/>
</dbReference>
<organism evidence="1 2">
    <name type="scientific">Metallibacterium scheffleri</name>
    <dbReference type="NCBI Taxonomy" id="993689"/>
    <lineage>
        <taxon>Bacteria</taxon>
        <taxon>Pseudomonadati</taxon>
        <taxon>Pseudomonadota</taxon>
        <taxon>Gammaproteobacteria</taxon>
        <taxon>Lysobacterales</taxon>
        <taxon>Rhodanobacteraceae</taxon>
        <taxon>Metallibacterium</taxon>
    </lineage>
</organism>
<dbReference type="AlphaFoldDB" id="A0A4S3KTX9"/>
<gene>
    <name evidence="1" type="ORF">B1806_02375</name>
</gene>
<dbReference type="RefSeq" id="WP_081126935.1">
    <property type="nucleotide sequence ID" value="NZ_DAHXOC010000048.1"/>
</dbReference>
<sequence length="168" mass="17344">MSALVLAPAERARLLRALGVQPLLLRRDTRTAPQQMQQTAAVLPAPPAGVATPADKPALIVLLPAGAAADARQQALLCAALLCLPAALQRAPCVEFGTLAGALPAASAYLVLGSEARAALGRLLPLDAQASALIEHADAPADMLAQPARKRALWRALKALRGRHARSA</sequence>
<accession>A0A4S3KTX9</accession>
<protein>
    <submittedName>
        <fullName evidence="1">Uncharacterized protein</fullName>
    </submittedName>
</protein>
<evidence type="ECO:0000313" key="1">
    <source>
        <dbReference type="EMBL" id="THD11734.1"/>
    </source>
</evidence>